<keyword evidence="4" id="KW-0808">Transferase</keyword>
<organism evidence="10 11">
    <name type="scientific">Fluviicola chungangensis</name>
    <dbReference type="NCBI Taxonomy" id="2597671"/>
    <lineage>
        <taxon>Bacteria</taxon>
        <taxon>Pseudomonadati</taxon>
        <taxon>Bacteroidota</taxon>
        <taxon>Flavobacteriia</taxon>
        <taxon>Flavobacteriales</taxon>
        <taxon>Crocinitomicaceae</taxon>
        <taxon>Fluviicola</taxon>
    </lineage>
</organism>
<dbReference type="OrthoDB" id="9781208at2"/>
<evidence type="ECO:0000313" key="11">
    <source>
        <dbReference type="Proteomes" id="UP000316008"/>
    </source>
</evidence>
<evidence type="ECO:0000256" key="3">
    <source>
        <dbReference type="ARBA" id="ARBA00022553"/>
    </source>
</evidence>
<keyword evidence="11" id="KW-1185">Reference proteome</keyword>
<dbReference type="RefSeq" id="WP_144331210.1">
    <property type="nucleotide sequence ID" value="NZ_VLPL01000001.1"/>
</dbReference>
<reference evidence="10 11" key="1">
    <citation type="submission" date="2019-07" db="EMBL/GenBank/DDBJ databases">
        <authorList>
            <person name="Huq M.A."/>
        </authorList>
    </citation>
    <scope>NUCLEOTIDE SEQUENCE [LARGE SCALE GENOMIC DNA]</scope>
    <source>
        <strain evidence="10 11">MAH-3</strain>
    </source>
</reference>
<evidence type="ECO:0000256" key="1">
    <source>
        <dbReference type="ARBA" id="ARBA00000085"/>
    </source>
</evidence>
<evidence type="ECO:0000256" key="8">
    <source>
        <dbReference type="SAM" id="Phobius"/>
    </source>
</evidence>
<dbReference type="GO" id="GO:0004673">
    <property type="term" value="F:protein histidine kinase activity"/>
    <property type="evidence" value="ECO:0007669"/>
    <property type="project" value="UniProtKB-EC"/>
</dbReference>
<evidence type="ECO:0000256" key="6">
    <source>
        <dbReference type="ARBA" id="ARBA00022777"/>
    </source>
</evidence>
<keyword evidence="8" id="KW-0472">Membrane</keyword>
<feature type="transmembrane region" description="Helical" evidence="8">
    <location>
        <begin position="96"/>
        <end position="114"/>
    </location>
</feature>
<sequence>MDKLNTNWLEFHEKMKFRLVLHLLYFFAVLMSIVTVVNLFNKHFSATPNFFAVGMCVLGLFVIRITGNYRLVGAICSILTFCIVSGAFLLLKATHYLTPMWMIVNIMFTFFVLGKKWGIPILVAHFLVLFYYLVYLHEGNIVSVTSFSGNDVTTFILEYSIVGFAIAYILNLYVVTTNYSRVELIEYNQKLSNQNKLISKQNSEMEVMLREIHHRVKNNLQIITSLLRLQANNMDVEHGSSYQEAIDRITAMAIIHEKMYQSGSLSKFDLEKYLKSLVASLLLNYSISKRPEFIIGVEVEDMKSKSIVPLALLINELLLNSLKHAFRYQDNPKICIHLSEKEGHQSNRFLLVYSDNGSWSEDSVASFGTEIIQAMSEQLEGTFTLDVGNSGTNYVFDLANLS</sequence>
<dbReference type="PANTHER" id="PTHR41523:SF8">
    <property type="entry name" value="ETHYLENE RESPONSE SENSOR PROTEIN"/>
    <property type="match status" value="1"/>
</dbReference>
<keyword evidence="6" id="KW-0418">Kinase</keyword>
<proteinExistence type="predicted"/>
<evidence type="ECO:0000256" key="2">
    <source>
        <dbReference type="ARBA" id="ARBA00012438"/>
    </source>
</evidence>
<keyword evidence="8" id="KW-0812">Transmembrane</keyword>
<gene>
    <name evidence="10" type="ORF">FO442_00685</name>
</gene>
<evidence type="ECO:0000256" key="4">
    <source>
        <dbReference type="ARBA" id="ARBA00022679"/>
    </source>
</evidence>
<name>A0A556N6B7_9FLAO</name>
<dbReference type="SUPFAM" id="SSF55874">
    <property type="entry name" value="ATPase domain of HSP90 chaperone/DNA topoisomerase II/histidine kinase"/>
    <property type="match status" value="1"/>
</dbReference>
<dbReference type="Gene3D" id="3.30.565.10">
    <property type="entry name" value="Histidine kinase-like ATPase, C-terminal domain"/>
    <property type="match status" value="1"/>
</dbReference>
<dbReference type="EC" id="2.7.13.3" evidence="2"/>
<evidence type="ECO:0000256" key="5">
    <source>
        <dbReference type="ARBA" id="ARBA00022741"/>
    </source>
</evidence>
<comment type="catalytic activity">
    <reaction evidence="1">
        <text>ATP + protein L-histidine = ADP + protein N-phospho-L-histidine.</text>
        <dbReference type="EC" id="2.7.13.3"/>
    </reaction>
</comment>
<dbReference type="Proteomes" id="UP000316008">
    <property type="component" value="Unassembled WGS sequence"/>
</dbReference>
<evidence type="ECO:0000259" key="9">
    <source>
        <dbReference type="Pfam" id="PF07568"/>
    </source>
</evidence>
<feature type="transmembrane region" description="Helical" evidence="8">
    <location>
        <begin position="119"/>
        <end position="136"/>
    </location>
</feature>
<keyword evidence="5" id="KW-0547">Nucleotide-binding</keyword>
<dbReference type="GO" id="GO:0005524">
    <property type="term" value="F:ATP binding"/>
    <property type="evidence" value="ECO:0007669"/>
    <property type="project" value="UniProtKB-KW"/>
</dbReference>
<evidence type="ECO:0000313" key="10">
    <source>
        <dbReference type="EMBL" id="TSJ47675.1"/>
    </source>
</evidence>
<keyword evidence="3" id="KW-0597">Phosphoprotein</keyword>
<dbReference type="InterPro" id="IPR036890">
    <property type="entry name" value="HATPase_C_sf"/>
</dbReference>
<evidence type="ECO:0000256" key="7">
    <source>
        <dbReference type="ARBA" id="ARBA00022840"/>
    </source>
</evidence>
<comment type="caution">
    <text evidence="10">The sequence shown here is derived from an EMBL/GenBank/DDBJ whole genome shotgun (WGS) entry which is preliminary data.</text>
</comment>
<dbReference type="PANTHER" id="PTHR41523">
    <property type="entry name" value="TWO-COMPONENT SYSTEM SENSOR PROTEIN"/>
    <property type="match status" value="1"/>
</dbReference>
<keyword evidence="8" id="KW-1133">Transmembrane helix</keyword>
<dbReference type="AlphaFoldDB" id="A0A556N6B7"/>
<dbReference type="Pfam" id="PF07568">
    <property type="entry name" value="HisKA_2"/>
    <property type="match status" value="1"/>
</dbReference>
<dbReference type="Gene3D" id="3.30.450.20">
    <property type="entry name" value="PAS domain"/>
    <property type="match status" value="1"/>
</dbReference>
<feature type="transmembrane region" description="Helical" evidence="8">
    <location>
        <begin position="20"/>
        <end position="40"/>
    </location>
</feature>
<feature type="transmembrane region" description="Helical" evidence="8">
    <location>
        <begin position="71"/>
        <end position="90"/>
    </location>
</feature>
<feature type="domain" description="Signal transduction histidine kinase subgroup 2 dimerisation and phosphoacceptor" evidence="9">
    <location>
        <begin position="211"/>
        <end position="283"/>
    </location>
</feature>
<protein>
    <recommendedName>
        <fullName evidence="2">histidine kinase</fullName>
        <ecNumber evidence="2">2.7.13.3</ecNumber>
    </recommendedName>
</protein>
<dbReference type="InterPro" id="IPR011495">
    <property type="entry name" value="Sig_transdc_His_kin_sub2_dim/P"/>
</dbReference>
<feature type="transmembrane region" description="Helical" evidence="8">
    <location>
        <begin position="156"/>
        <end position="175"/>
    </location>
</feature>
<feature type="transmembrane region" description="Helical" evidence="8">
    <location>
        <begin position="46"/>
        <end position="64"/>
    </location>
</feature>
<dbReference type="EMBL" id="VLPL01000001">
    <property type="protein sequence ID" value="TSJ47675.1"/>
    <property type="molecule type" value="Genomic_DNA"/>
</dbReference>
<accession>A0A556N6B7</accession>
<keyword evidence="7" id="KW-0067">ATP-binding</keyword>